<proteinExistence type="predicted"/>
<evidence type="ECO:0000313" key="2">
    <source>
        <dbReference type="Proteomes" id="UP000005337"/>
    </source>
</evidence>
<accession>B1BY91</accession>
<sequence length="37" mass="4660">MKEKIEKNFTKWSYQIFIAFRRKAVSIDTAFYFLLYY</sequence>
<organism evidence="1 2">
    <name type="scientific">Clostridium perfringens E str. JGS1987</name>
    <dbReference type="NCBI Taxonomy" id="451755"/>
    <lineage>
        <taxon>Bacteria</taxon>
        <taxon>Bacillati</taxon>
        <taxon>Bacillota</taxon>
        <taxon>Clostridia</taxon>
        <taxon>Eubacteriales</taxon>
        <taxon>Clostridiaceae</taxon>
        <taxon>Clostridium</taxon>
    </lineage>
</organism>
<dbReference type="EMBL" id="ABDW01000062">
    <property type="protein sequence ID" value="EDT13330.1"/>
    <property type="molecule type" value="Genomic_DNA"/>
</dbReference>
<dbReference type="Proteomes" id="UP000005337">
    <property type="component" value="Unassembled WGS sequence"/>
</dbReference>
<name>B1BY91_CLOPF</name>
<dbReference type="AlphaFoldDB" id="B1BY91"/>
<protein>
    <submittedName>
        <fullName evidence="1">Uncharacterized protein</fullName>
    </submittedName>
</protein>
<comment type="caution">
    <text evidence="1">The sequence shown here is derived from an EMBL/GenBank/DDBJ whole genome shotgun (WGS) entry which is preliminary data.</text>
</comment>
<evidence type="ECO:0000313" key="1">
    <source>
        <dbReference type="EMBL" id="EDT13330.1"/>
    </source>
</evidence>
<reference evidence="1 2" key="1">
    <citation type="submission" date="2007-07" db="EMBL/GenBank/DDBJ databases">
        <title>Annotation of Clostridium perfringens E str. JGS1987.</title>
        <authorList>
            <person name="Paulsen I."/>
            <person name="Sebastian Y."/>
        </authorList>
    </citation>
    <scope>NUCLEOTIDE SEQUENCE [LARGE SCALE GENOMIC DNA]</scope>
    <source>
        <strain evidence="2">E str. JGS1987</strain>
    </source>
</reference>
<gene>
    <name evidence="1" type="ORF">AC3_1364</name>
</gene>